<sequence>MSSGCAHEAHRPPAPGARSPRPAVRRPPAPWPGGWAVGVSGHGAGRKPNQGGAMPDQTLDRGTGTAVLERPRTEPPWSVIVLNDDVTPMNYVVLVFQKILKVTADQAEALMLEVHTTGQAVVFSGPRAEADDIAAQLLAAHLRAKVEKAG</sequence>
<comment type="function">
    <text evidence="1">Involved in the modulation of the specificity of the ClpAP-mediated ATP-dependent protein degradation.</text>
</comment>
<dbReference type="InterPro" id="IPR003769">
    <property type="entry name" value="ClpS_core"/>
</dbReference>
<dbReference type="InterPro" id="IPR014719">
    <property type="entry name" value="Ribosomal_bL12_C/ClpS-like"/>
</dbReference>
<evidence type="ECO:0000313" key="4">
    <source>
        <dbReference type="EMBL" id="RJL21263.1"/>
    </source>
</evidence>
<dbReference type="EMBL" id="QZEY01000026">
    <property type="protein sequence ID" value="RJL21263.1"/>
    <property type="molecule type" value="Genomic_DNA"/>
</dbReference>
<comment type="similarity">
    <text evidence="1">Belongs to the ClpS family.</text>
</comment>
<evidence type="ECO:0000256" key="2">
    <source>
        <dbReference type="SAM" id="MobiDB-lite"/>
    </source>
</evidence>
<evidence type="ECO:0000259" key="3">
    <source>
        <dbReference type="Pfam" id="PF02617"/>
    </source>
</evidence>
<accession>A0A3A3ZZN3</accession>
<evidence type="ECO:0000313" key="5">
    <source>
        <dbReference type="Proteomes" id="UP000265768"/>
    </source>
</evidence>
<dbReference type="PANTHER" id="PTHR33473:SF19">
    <property type="entry name" value="ATP-DEPENDENT CLP PROTEASE ADAPTER PROTEIN CLPS"/>
    <property type="match status" value="1"/>
</dbReference>
<gene>
    <name evidence="1" type="primary">clpS</name>
    <name evidence="4" type="ORF">D5H75_38035</name>
</gene>
<dbReference type="OrthoDB" id="162238at2"/>
<dbReference type="InterPro" id="IPR022935">
    <property type="entry name" value="ClpS"/>
</dbReference>
<dbReference type="Pfam" id="PF02617">
    <property type="entry name" value="ClpS"/>
    <property type="match status" value="1"/>
</dbReference>
<dbReference type="Proteomes" id="UP000265768">
    <property type="component" value="Unassembled WGS sequence"/>
</dbReference>
<proteinExistence type="inferred from homology"/>
<reference evidence="4 5" key="1">
    <citation type="submission" date="2018-09" db="EMBL/GenBank/DDBJ databases">
        <title>YIM 75507 draft genome.</title>
        <authorList>
            <person name="Tang S."/>
            <person name="Feng Y."/>
        </authorList>
    </citation>
    <scope>NUCLEOTIDE SEQUENCE [LARGE SCALE GENOMIC DNA]</scope>
    <source>
        <strain evidence="4 5">YIM 75507</strain>
    </source>
</reference>
<dbReference type="SUPFAM" id="SSF54736">
    <property type="entry name" value="ClpS-like"/>
    <property type="match status" value="1"/>
</dbReference>
<feature type="domain" description="Adaptor protein ClpS core" evidence="3">
    <location>
        <begin position="73"/>
        <end position="139"/>
    </location>
</feature>
<feature type="region of interest" description="Disordered" evidence="2">
    <location>
        <begin position="1"/>
        <end position="70"/>
    </location>
</feature>
<evidence type="ECO:0000256" key="1">
    <source>
        <dbReference type="HAMAP-Rule" id="MF_00302"/>
    </source>
</evidence>
<keyword evidence="5" id="KW-1185">Reference proteome</keyword>
<comment type="caution">
    <text evidence="4">The sequence shown here is derived from an EMBL/GenBank/DDBJ whole genome shotgun (WGS) entry which is preliminary data.</text>
</comment>
<dbReference type="PANTHER" id="PTHR33473">
    <property type="entry name" value="ATP-DEPENDENT CLP PROTEASE ADAPTER PROTEIN CLPS1, CHLOROPLASTIC"/>
    <property type="match status" value="1"/>
</dbReference>
<dbReference type="GO" id="GO:0030163">
    <property type="term" value="P:protein catabolic process"/>
    <property type="evidence" value="ECO:0007669"/>
    <property type="project" value="InterPro"/>
</dbReference>
<protein>
    <recommendedName>
        <fullName evidence="1">ATP-dependent Clp protease adapter protein ClpS</fullName>
    </recommendedName>
</protein>
<dbReference type="AlphaFoldDB" id="A0A3A3ZZN3"/>
<dbReference type="GO" id="GO:0006508">
    <property type="term" value="P:proteolysis"/>
    <property type="evidence" value="ECO:0007669"/>
    <property type="project" value="UniProtKB-UniRule"/>
</dbReference>
<dbReference type="Gene3D" id="3.30.1390.10">
    <property type="match status" value="1"/>
</dbReference>
<organism evidence="4 5">
    <name type="scientific">Bailinhaonella thermotolerans</name>
    <dbReference type="NCBI Taxonomy" id="1070861"/>
    <lineage>
        <taxon>Bacteria</taxon>
        <taxon>Bacillati</taxon>
        <taxon>Actinomycetota</taxon>
        <taxon>Actinomycetes</taxon>
        <taxon>Streptosporangiales</taxon>
        <taxon>Streptosporangiaceae</taxon>
        <taxon>Bailinhaonella</taxon>
    </lineage>
</organism>
<name>A0A3A3ZZN3_9ACTN</name>
<comment type="subunit">
    <text evidence="1">Binds to the N-terminal domain of the chaperone ClpA.</text>
</comment>
<dbReference type="HAMAP" id="MF_00302">
    <property type="entry name" value="ClpS"/>
    <property type="match status" value="1"/>
</dbReference>